<feature type="domain" description="C2H2-type" evidence="10">
    <location>
        <begin position="300"/>
        <end position="327"/>
    </location>
</feature>
<feature type="compositionally biased region" description="Acidic residues" evidence="9">
    <location>
        <begin position="488"/>
        <end position="498"/>
    </location>
</feature>
<dbReference type="GO" id="GO:0000122">
    <property type="term" value="P:negative regulation of transcription by RNA polymerase II"/>
    <property type="evidence" value="ECO:0007669"/>
    <property type="project" value="TreeGrafter"/>
</dbReference>
<dbReference type="GO" id="GO:0008270">
    <property type="term" value="F:zinc ion binding"/>
    <property type="evidence" value="ECO:0007669"/>
    <property type="project" value="UniProtKB-KW"/>
</dbReference>
<dbReference type="Proteomes" id="UP001487740">
    <property type="component" value="Unassembled WGS sequence"/>
</dbReference>
<protein>
    <recommendedName>
        <fullName evidence="14">Nucleolar complex protein 2 homolog</fullName>
    </recommendedName>
</protein>
<dbReference type="GO" id="GO:0030690">
    <property type="term" value="C:Noc1p-Noc2p complex"/>
    <property type="evidence" value="ECO:0007669"/>
    <property type="project" value="TreeGrafter"/>
</dbReference>
<dbReference type="InterPro" id="IPR036236">
    <property type="entry name" value="Znf_C2H2_sf"/>
</dbReference>
<dbReference type="PANTHER" id="PTHR12687:SF4">
    <property type="entry name" value="NUCLEOLAR COMPLEX PROTEIN 2 HOMOLOG"/>
    <property type="match status" value="1"/>
</dbReference>
<gene>
    <name evidence="12" type="ORF">O3P69_007610</name>
</gene>
<evidence type="ECO:0000256" key="5">
    <source>
        <dbReference type="ARBA" id="ARBA00022771"/>
    </source>
</evidence>
<feature type="compositionally biased region" description="Acidic residues" evidence="9">
    <location>
        <begin position="1033"/>
        <end position="1093"/>
    </location>
</feature>
<dbReference type="GO" id="GO:0005654">
    <property type="term" value="C:nucleoplasm"/>
    <property type="evidence" value="ECO:0007669"/>
    <property type="project" value="TreeGrafter"/>
</dbReference>
<dbReference type="PROSITE" id="PS00028">
    <property type="entry name" value="ZINC_FINGER_C2H2_1"/>
    <property type="match status" value="3"/>
</dbReference>
<dbReference type="GO" id="GO:0003714">
    <property type="term" value="F:transcription corepressor activity"/>
    <property type="evidence" value="ECO:0007669"/>
    <property type="project" value="TreeGrafter"/>
</dbReference>
<feature type="domain" description="KRAB" evidence="11">
    <location>
        <begin position="5"/>
        <end position="75"/>
    </location>
</feature>
<feature type="domain" description="C2H2-type" evidence="10">
    <location>
        <begin position="216"/>
        <end position="243"/>
    </location>
</feature>
<dbReference type="SUPFAM" id="SSF57667">
    <property type="entry name" value="beta-beta-alpha zinc fingers"/>
    <property type="match status" value="4"/>
</dbReference>
<feature type="compositionally biased region" description="Acidic residues" evidence="9">
    <location>
        <begin position="379"/>
        <end position="388"/>
    </location>
</feature>
<evidence type="ECO:0000259" key="11">
    <source>
        <dbReference type="PROSITE" id="PS50805"/>
    </source>
</evidence>
<feature type="domain" description="C2H2-type" evidence="10">
    <location>
        <begin position="244"/>
        <end position="271"/>
    </location>
</feature>
<organism evidence="12 13">
    <name type="scientific">Scylla paramamosain</name>
    <name type="common">Mud crab</name>
    <dbReference type="NCBI Taxonomy" id="85552"/>
    <lineage>
        <taxon>Eukaryota</taxon>
        <taxon>Metazoa</taxon>
        <taxon>Ecdysozoa</taxon>
        <taxon>Arthropoda</taxon>
        <taxon>Crustacea</taxon>
        <taxon>Multicrustacea</taxon>
        <taxon>Malacostraca</taxon>
        <taxon>Eumalacostraca</taxon>
        <taxon>Eucarida</taxon>
        <taxon>Decapoda</taxon>
        <taxon>Pleocyemata</taxon>
        <taxon>Brachyura</taxon>
        <taxon>Eubrachyura</taxon>
        <taxon>Portunoidea</taxon>
        <taxon>Portunidae</taxon>
        <taxon>Portuninae</taxon>
        <taxon>Scylla</taxon>
    </lineage>
</organism>
<evidence type="ECO:0000256" key="9">
    <source>
        <dbReference type="SAM" id="MobiDB-lite"/>
    </source>
</evidence>
<keyword evidence="5 8" id="KW-0863">Zinc-finger</keyword>
<keyword evidence="3" id="KW-0479">Metal-binding</keyword>
<dbReference type="Pfam" id="PF00096">
    <property type="entry name" value="zf-C2H2"/>
    <property type="match status" value="2"/>
</dbReference>
<sequence>MLSPIEETDAQTYFTPAEWNCMVTIEKNRVTNMLRNYKCLLAQGIDAKPPDFVLRYENRKKQQLKMTEMYKSQMSFMKSPAANANTGWEVSQGQASYGTYWQAECGQTFAKQKYLKNHLKRFSLSSDSRPYKCMFCSHSFAHEKNRKFHERIHGTSRVIPCCHCAQNFADLTSARLHIEESHRDKIHACNECGMSYSNSSHLMRHKREVRKQCYSHQCRLCGHRYLTAIALARHEVHHSRVKPYKCKTCLKTFSSKTHLTKHLNARNMERKYECPSCKVKFLAYKSLKKHERVFNSNRPFKCAVCGHAYNSKPRLTIHMKAHDHYQASTRVRGPHHLPLESRTIMKPKSKGNVKAAGMKRKREKMTAKTSVDDMFSMINDDEDSDEEPSQATTKKKQNKVKKKKIDEDNDDLDFEEDEDLAGVGKMSRKEYLEKLKKNDPEFYATMMESSDVMDLNSSGEEDSEEEEEEEDQERGGAVFQPPSKLEVGSDESDVEDEELQKRGSNIITASVINKWEQELQGPNPLNTFLDVSQAFLAAIESLGSKDKEEGEATSKYKVEGPQIFNSIIRLCLRNVPSALASILKLKTPKDDPTKSRKWPKMRNFFKLYLRNLVTLTECMAEPSVAEVVLNRGVLPLLSYYASHPAVCKMLLKRLITLWATSEKRVRVVAFVAIFRLAQKLPPKPLEWVLKRLYLTYVQNARFTSPSTWGLIDFMRLSLVELYALDQVLAYKHAFVYIRQMAFHLRNAIMVKKKERIQLVYNWQYIHCIHLWAELLSKTHPSPALQPIVYPLTQIAIGTMKLQPTPSFYPLVFHVCSILTELSRHTSTFIPVLPFLLEILNKAPLGKKHKKASIRPFDWLCMLRLSRSEMSESGFKDGVVDQVYNGIVNYLSVEAASIGFPELVVPLVLQLKSFMKKCKRKDITFAIGDTKSVKDWEIAVKQGGTPMLSFHASWHKIREKEHLRRISNRVELDDYNLPVVRKRELLEKQKAKDKDEFKELFADDDEDEEDDDDEIRFMSKSERKKYKDQKKEEEGDEDEEEEGDEDEEEGDEDDDDEMVDDEMKEGDEDGDEEKVDDEMMGAFDSDDDIDDNAEDIVREVDLSTL</sequence>
<dbReference type="GO" id="GO:0042393">
    <property type="term" value="F:histone binding"/>
    <property type="evidence" value="ECO:0007669"/>
    <property type="project" value="TreeGrafter"/>
</dbReference>
<evidence type="ECO:0000256" key="2">
    <source>
        <dbReference type="ARBA" id="ARBA00005907"/>
    </source>
</evidence>
<dbReference type="Gene3D" id="3.30.160.60">
    <property type="entry name" value="Classic Zinc Finger"/>
    <property type="match status" value="4"/>
</dbReference>
<evidence type="ECO:0000256" key="7">
    <source>
        <dbReference type="ARBA" id="ARBA00023242"/>
    </source>
</evidence>
<feature type="compositionally biased region" description="Acidic residues" evidence="9">
    <location>
        <begin position="459"/>
        <end position="472"/>
    </location>
</feature>
<evidence type="ECO:0000256" key="6">
    <source>
        <dbReference type="ARBA" id="ARBA00022833"/>
    </source>
</evidence>
<dbReference type="AlphaFoldDB" id="A0AAW0V0N8"/>
<name>A0AAW0V0N8_SCYPA</name>
<keyword evidence="4" id="KW-0677">Repeat</keyword>
<comment type="subcellular location">
    <subcellularLocation>
        <location evidence="1">Nucleus</location>
    </subcellularLocation>
</comment>
<dbReference type="GO" id="GO:0030691">
    <property type="term" value="C:Noc2p-Noc3p complex"/>
    <property type="evidence" value="ECO:0007669"/>
    <property type="project" value="TreeGrafter"/>
</dbReference>
<feature type="compositionally biased region" description="Basic and acidic residues" evidence="9">
    <location>
        <begin position="1094"/>
        <end position="1104"/>
    </location>
</feature>
<evidence type="ECO:0000256" key="8">
    <source>
        <dbReference type="PROSITE-ProRule" id="PRU00042"/>
    </source>
</evidence>
<evidence type="ECO:0000256" key="3">
    <source>
        <dbReference type="ARBA" id="ARBA00022723"/>
    </source>
</evidence>
<dbReference type="SMART" id="SM00355">
    <property type="entry name" value="ZnF_C2H2"/>
    <property type="match status" value="7"/>
</dbReference>
<reference evidence="12 13" key="1">
    <citation type="submission" date="2023-03" db="EMBL/GenBank/DDBJ databases">
        <title>High-quality genome of Scylla paramamosain provides insights in environmental adaptation.</title>
        <authorList>
            <person name="Zhang L."/>
        </authorList>
    </citation>
    <scope>NUCLEOTIDE SEQUENCE [LARGE SCALE GENOMIC DNA]</scope>
    <source>
        <strain evidence="12">LZ_2023a</strain>
        <tissue evidence="12">Muscle</tissue>
    </source>
</reference>
<dbReference type="GO" id="GO:0005730">
    <property type="term" value="C:nucleolus"/>
    <property type="evidence" value="ECO:0007669"/>
    <property type="project" value="TreeGrafter"/>
</dbReference>
<dbReference type="EMBL" id="JARAKH010000004">
    <property type="protein sequence ID" value="KAK8404467.1"/>
    <property type="molecule type" value="Genomic_DNA"/>
</dbReference>
<dbReference type="InterPro" id="IPR001909">
    <property type="entry name" value="KRAB"/>
</dbReference>
<dbReference type="InterPro" id="IPR005343">
    <property type="entry name" value="Noc2"/>
</dbReference>
<proteinExistence type="inferred from homology"/>
<keyword evidence="13" id="KW-1185">Reference proteome</keyword>
<feature type="domain" description="C2H2-type" evidence="10">
    <location>
        <begin position="131"/>
        <end position="158"/>
    </location>
</feature>
<feature type="region of interest" description="Disordered" evidence="9">
    <location>
        <begin position="1001"/>
        <end position="1104"/>
    </location>
</feature>
<accession>A0AAW0V0N8</accession>
<evidence type="ECO:0000313" key="13">
    <source>
        <dbReference type="Proteomes" id="UP001487740"/>
    </source>
</evidence>
<dbReference type="PROSITE" id="PS50805">
    <property type="entry name" value="KRAB"/>
    <property type="match status" value="1"/>
</dbReference>
<feature type="domain" description="C2H2-type" evidence="10">
    <location>
        <begin position="272"/>
        <end position="299"/>
    </location>
</feature>
<dbReference type="PROSITE" id="PS50157">
    <property type="entry name" value="ZINC_FINGER_C2H2_2"/>
    <property type="match status" value="6"/>
</dbReference>
<feature type="compositionally biased region" description="Basic residues" evidence="9">
    <location>
        <begin position="348"/>
        <end position="363"/>
    </location>
</feature>
<evidence type="ECO:0000256" key="1">
    <source>
        <dbReference type="ARBA" id="ARBA00004123"/>
    </source>
</evidence>
<feature type="region of interest" description="Disordered" evidence="9">
    <location>
        <begin position="449"/>
        <end position="501"/>
    </location>
</feature>
<feature type="region of interest" description="Disordered" evidence="9">
    <location>
        <begin position="348"/>
        <end position="405"/>
    </location>
</feature>
<dbReference type="GO" id="GO:0042273">
    <property type="term" value="P:ribosomal large subunit biogenesis"/>
    <property type="evidence" value="ECO:0007669"/>
    <property type="project" value="TreeGrafter"/>
</dbReference>
<dbReference type="Pfam" id="PF03715">
    <property type="entry name" value="Noc2"/>
    <property type="match status" value="1"/>
</dbReference>
<dbReference type="PANTHER" id="PTHR12687">
    <property type="entry name" value="NUCLEOLAR COMPLEX 2 AND RAD4-RELATED"/>
    <property type="match status" value="1"/>
</dbReference>
<comment type="similarity">
    <text evidence="2">Belongs to the NOC2 family.</text>
</comment>
<feature type="compositionally biased region" description="Acidic residues" evidence="9">
    <location>
        <begin position="1001"/>
        <end position="1013"/>
    </location>
</feature>
<comment type="caution">
    <text evidence="12">The sequence shown here is derived from an EMBL/GenBank/DDBJ whole genome shotgun (WGS) entry which is preliminary data.</text>
</comment>
<evidence type="ECO:0000259" key="10">
    <source>
        <dbReference type="PROSITE" id="PS50157"/>
    </source>
</evidence>
<keyword evidence="6" id="KW-0862">Zinc</keyword>
<keyword evidence="7" id="KW-0539">Nucleus</keyword>
<feature type="domain" description="C2H2-type" evidence="10">
    <location>
        <begin position="187"/>
        <end position="216"/>
    </location>
</feature>
<evidence type="ECO:0000256" key="4">
    <source>
        <dbReference type="ARBA" id="ARBA00022737"/>
    </source>
</evidence>
<dbReference type="FunFam" id="3.30.160.60:FF:000446">
    <property type="entry name" value="Zinc finger protein"/>
    <property type="match status" value="1"/>
</dbReference>
<dbReference type="InterPro" id="IPR013087">
    <property type="entry name" value="Znf_C2H2_type"/>
</dbReference>
<evidence type="ECO:0008006" key="14">
    <source>
        <dbReference type="Google" id="ProtNLM"/>
    </source>
</evidence>
<evidence type="ECO:0000313" key="12">
    <source>
        <dbReference type="EMBL" id="KAK8404467.1"/>
    </source>
</evidence>
<feature type="compositionally biased region" description="Basic residues" evidence="9">
    <location>
        <begin position="393"/>
        <end position="403"/>
    </location>
</feature>